<dbReference type="EMBL" id="JBHFEH010000022">
    <property type="protein sequence ID" value="KAL2053216.1"/>
    <property type="molecule type" value="Genomic_DNA"/>
</dbReference>
<dbReference type="PANTHER" id="PTHR10272:SF7">
    <property type="entry name" value="PHOSPHOLIPASE-RELATED"/>
    <property type="match status" value="1"/>
</dbReference>
<keyword evidence="1 4" id="KW-0378">Hydrolase</keyword>
<proteinExistence type="inferred from homology"/>
<dbReference type="EC" id="3.1.1.47" evidence="4"/>
<evidence type="ECO:0000256" key="4">
    <source>
        <dbReference type="PIRNR" id="PIRNR018169"/>
    </source>
</evidence>
<dbReference type="SUPFAM" id="SSF53474">
    <property type="entry name" value="alpha/beta-Hydrolases"/>
    <property type="match status" value="1"/>
</dbReference>
<dbReference type="PANTHER" id="PTHR10272">
    <property type="entry name" value="PLATELET-ACTIVATING FACTOR ACETYLHYDROLASE"/>
    <property type="match status" value="1"/>
</dbReference>
<sequence>MHTDTSFLSLLSPVPSFPAYSGPYTVGTQDVEIPVSELSSSAPAPDPQVSTISFRLFYPCEPEKRAKSVSWLPEPQGKYLRAYYRFMQVGPWLASLLSYIPIFRLIHYTTIPATRNAKPLQPPPENEGRWPVMIFSHGLGGTRNSYSHICGSLASHGLVVVAPEHRDGSAPLSFVKEAAGSKRIPVHYTSLPHEPNLEVEEGRDLQLKIRCWELGLVHDALLKLDKGATLTNIQTPRSAEDPLTAFQYLLDVCRPGKISWAGHSFGASTIVQFVKSIFYGNSPLYAATQSSALSEQITPSSPTTLLDLWTLPLLFNSTSSLWAKPLPAYSTSKALSQTRPPSPPLAILSEGFFKWSSNLRNTLRAVSPPASHTSDIQPHVFYSIASAHLSQSDFGLLFPWITKKALKAEEPERTLRLNARAILESLRRSGISVAGTSKLDMEIMDDHESVKVPESPKGVGLALGQDQMILDTTDGSVRGWIAIDPLS</sequence>
<evidence type="ECO:0000256" key="3">
    <source>
        <dbReference type="ARBA" id="ARBA00023098"/>
    </source>
</evidence>
<protein>
    <recommendedName>
        <fullName evidence="4">Putative phospholipase</fullName>
        <ecNumber evidence="4">3.1.1.47</ecNumber>
    </recommendedName>
</protein>
<dbReference type="Gene3D" id="3.40.50.1820">
    <property type="entry name" value="alpha/beta hydrolase"/>
    <property type="match status" value="1"/>
</dbReference>
<keyword evidence="6" id="KW-1185">Reference proteome</keyword>
<evidence type="ECO:0000256" key="1">
    <source>
        <dbReference type="ARBA" id="ARBA00022801"/>
    </source>
</evidence>
<dbReference type="Pfam" id="PF03403">
    <property type="entry name" value="PAF-AH_p_II"/>
    <property type="match status" value="1"/>
</dbReference>
<name>A0ABR4B5S2_9LECA</name>
<reference evidence="5 6" key="1">
    <citation type="submission" date="2024-09" db="EMBL/GenBank/DDBJ databases">
        <title>Rethinking Asexuality: The Enigmatic Case of Functional Sexual Genes in Lepraria (Stereocaulaceae).</title>
        <authorList>
            <person name="Doellman M."/>
            <person name="Sun Y."/>
            <person name="Barcenas-Pena A."/>
            <person name="Lumbsch H.T."/>
            <person name="Grewe F."/>
        </authorList>
    </citation>
    <scope>NUCLEOTIDE SEQUENCE [LARGE SCALE GENOMIC DNA]</scope>
    <source>
        <strain evidence="5 6">Grewe 0041</strain>
    </source>
</reference>
<dbReference type="PIRSF" id="PIRSF018169">
    <property type="entry name" value="PAF_acetylhydrolase"/>
    <property type="match status" value="1"/>
</dbReference>
<evidence type="ECO:0000313" key="5">
    <source>
        <dbReference type="EMBL" id="KAL2053216.1"/>
    </source>
</evidence>
<organism evidence="5 6">
    <name type="scientific">Lepraria finkii</name>
    <dbReference type="NCBI Taxonomy" id="1340010"/>
    <lineage>
        <taxon>Eukaryota</taxon>
        <taxon>Fungi</taxon>
        <taxon>Dikarya</taxon>
        <taxon>Ascomycota</taxon>
        <taxon>Pezizomycotina</taxon>
        <taxon>Lecanoromycetes</taxon>
        <taxon>OSLEUM clade</taxon>
        <taxon>Lecanoromycetidae</taxon>
        <taxon>Lecanorales</taxon>
        <taxon>Lecanorineae</taxon>
        <taxon>Stereocaulaceae</taxon>
        <taxon>Lepraria</taxon>
    </lineage>
</organism>
<keyword evidence="2 4" id="KW-0442">Lipid degradation</keyword>
<comment type="catalytic activity">
    <reaction evidence="4">
        <text>a 1-O-alkyl-2-acetyl-sn-glycero-3-phosphocholine + H2O = a 1-O-alkyl-sn-glycero-3-phosphocholine + acetate + H(+)</text>
        <dbReference type="Rhea" id="RHEA:17777"/>
        <dbReference type="ChEBI" id="CHEBI:15377"/>
        <dbReference type="ChEBI" id="CHEBI:15378"/>
        <dbReference type="ChEBI" id="CHEBI:30089"/>
        <dbReference type="ChEBI" id="CHEBI:30909"/>
        <dbReference type="ChEBI" id="CHEBI:36707"/>
        <dbReference type="EC" id="3.1.1.47"/>
    </reaction>
</comment>
<gene>
    <name evidence="5" type="ORF">ABVK25_006541</name>
</gene>
<dbReference type="InterPro" id="IPR016715">
    <property type="entry name" value="PAF_acetylhydro_eukaryote"/>
</dbReference>
<comment type="similarity">
    <text evidence="4">Belongs to the serine esterase family.</text>
</comment>
<dbReference type="Proteomes" id="UP001590951">
    <property type="component" value="Unassembled WGS sequence"/>
</dbReference>
<accession>A0ABR4B5S2</accession>
<evidence type="ECO:0000313" key="6">
    <source>
        <dbReference type="Proteomes" id="UP001590951"/>
    </source>
</evidence>
<keyword evidence="3 4" id="KW-0443">Lipid metabolism</keyword>
<dbReference type="InterPro" id="IPR029058">
    <property type="entry name" value="AB_hydrolase_fold"/>
</dbReference>
<evidence type="ECO:0000256" key="2">
    <source>
        <dbReference type="ARBA" id="ARBA00022963"/>
    </source>
</evidence>
<comment type="caution">
    <text evidence="5">The sequence shown here is derived from an EMBL/GenBank/DDBJ whole genome shotgun (WGS) entry which is preliminary data.</text>
</comment>